<comment type="catalytic activity">
    <reaction evidence="15">
        <text>2'-deoxyribonucleotide-(2'-deoxyribose 5'-phosphate)-2'-deoxyribonucleotide-DNA = a 3'-end 2'-deoxyribonucleotide-(2,3-dehydro-2,3-deoxyribose 5'-phosphate)-DNA + a 5'-end 5'-phospho-2'-deoxyribonucleoside-DNA + H(+)</text>
        <dbReference type="Rhea" id="RHEA:66592"/>
        <dbReference type="Rhea" id="RHEA-COMP:13180"/>
        <dbReference type="Rhea" id="RHEA-COMP:16897"/>
        <dbReference type="Rhea" id="RHEA-COMP:17067"/>
        <dbReference type="ChEBI" id="CHEBI:15378"/>
        <dbReference type="ChEBI" id="CHEBI:136412"/>
        <dbReference type="ChEBI" id="CHEBI:157695"/>
        <dbReference type="ChEBI" id="CHEBI:167181"/>
        <dbReference type="EC" id="4.2.99.18"/>
    </reaction>
</comment>
<dbReference type="EMBL" id="CP128399">
    <property type="protein sequence ID" value="WJW65485.1"/>
    <property type="molecule type" value="Genomic_DNA"/>
</dbReference>
<dbReference type="SMART" id="SM00898">
    <property type="entry name" value="Fapy_DNA_glyco"/>
    <property type="match status" value="1"/>
</dbReference>
<accession>A0A8T7M370</accession>
<keyword evidence="6" id="KW-0227">DNA damage</keyword>
<keyword evidence="8 19" id="KW-0378">Hydrolase</keyword>
<keyword evidence="22" id="KW-1185">Reference proteome</keyword>
<dbReference type="EC" id="4.2.99.18" evidence="19"/>
<evidence type="ECO:0000256" key="1">
    <source>
        <dbReference type="ARBA" id="ARBA00001668"/>
    </source>
</evidence>
<dbReference type="EC" id="3.2.2.23" evidence="19"/>
<keyword evidence="11" id="KW-0234">DNA repair</keyword>
<comment type="cofactor">
    <cofactor evidence="2">
        <name>Zn(2+)</name>
        <dbReference type="ChEBI" id="CHEBI:29105"/>
    </cofactor>
</comment>
<evidence type="ECO:0000256" key="3">
    <source>
        <dbReference type="ARBA" id="ARBA00009409"/>
    </source>
</evidence>
<keyword evidence="5" id="KW-0479">Metal-binding</keyword>
<evidence type="ECO:0000256" key="11">
    <source>
        <dbReference type="ARBA" id="ARBA00023204"/>
    </source>
</evidence>
<keyword evidence="13" id="KW-0511">Multifunctional enzyme</keyword>
<evidence type="ECO:0000313" key="19">
    <source>
        <dbReference type="EMBL" id="NWJ46106.1"/>
    </source>
</evidence>
<dbReference type="PROSITE" id="PS51066">
    <property type="entry name" value="ZF_FPG_2"/>
    <property type="match status" value="1"/>
</dbReference>
<keyword evidence="14 19" id="KW-0326">Glycosidase</keyword>
<keyword evidence="7 16" id="KW-0863">Zinc-finger</keyword>
<evidence type="ECO:0000256" key="16">
    <source>
        <dbReference type="PROSITE-ProRule" id="PRU00391"/>
    </source>
</evidence>
<dbReference type="NCBIfam" id="NF002211">
    <property type="entry name" value="PRK01103.1"/>
    <property type="match status" value="1"/>
</dbReference>
<keyword evidence="10" id="KW-0238">DNA-binding</keyword>
<evidence type="ECO:0000256" key="4">
    <source>
        <dbReference type="ARBA" id="ARBA00011245"/>
    </source>
</evidence>
<evidence type="ECO:0000256" key="12">
    <source>
        <dbReference type="ARBA" id="ARBA00023239"/>
    </source>
</evidence>
<evidence type="ECO:0000256" key="14">
    <source>
        <dbReference type="ARBA" id="ARBA00023295"/>
    </source>
</evidence>
<dbReference type="RefSeq" id="WP_341467369.1">
    <property type="nucleotide sequence ID" value="NZ_CP128399.1"/>
</dbReference>
<dbReference type="GO" id="GO:0140078">
    <property type="term" value="F:class I DNA-(apurinic or apyrimidinic site) endonuclease activity"/>
    <property type="evidence" value="ECO:0007669"/>
    <property type="project" value="UniProtKB-EC"/>
</dbReference>
<evidence type="ECO:0000256" key="15">
    <source>
        <dbReference type="ARBA" id="ARBA00044632"/>
    </source>
</evidence>
<dbReference type="Proteomes" id="UP000521676">
    <property type="component" value="Unassembled WGS sequence"/>
</dbReference>
<dbReference type="GO" id="GO:0034039">
    <property type="term" value="F:8-oxo-7,8-dihydroguanine DNA N-glycosylase activity"/>
    <property type="evidence" value="ECO:0007669"/>
    <property type="project" value="TreeGrafter"/>
</dbReference>
<gene>
    <name evidence="19" type="primary">mutM</name>
    <name evidence="19" type="ORF">HXX08_09530</name>
    <name evidence="20" type="ORF">OZ401_001250</name>
</gene>
<feature type="domain" description="Formamidopyrimidine-DNA glycosylase catalytic" evidence="18">
    <location>
        <begin position="2"/>
        <end position="116"/>
    </location>
</feature>
<dbReference type="Gene3D" id="3.20.190.10">
    <property type="entry name" value="MutM-like, N-terminal"/>
    <property type="match status" value="1"/>
</dbReference>
<evidence type="ECO:0000256" key="8">
    <source>
        <dbReference type="ARBA" id="ARBA00022801"/>
    </source>
</evidence>
<dbReference type="SUPFAM" id="SSF46946">
    <property type="entry name" value="S13-like H2TH domain"/>
    <property type="match status" value="1"/>
</dbReference>
<dbReference type="GO" id="GO:0003684">
    <property type="term" value="F:damaged DNA binding"/>
    <property type="evidence" value="ECO:0007669"/>
    <property type="project" value="InterPro"/>
</dbReference>
<dbReference type="Proteomes" id="UP001431572">
    <property type="component" value="Chromosome 1"/>
</dbReference>
<reference evidence="19 21" key="1">
    <citation type="submission" date="2020-06" db="EMBL/GenBank/DDBJ databases">
        <title>Anoxygenic phototrophic Chloroflexota member uses a Type I reaction center.</title>
        <authorList>
            <person name="Tsuji J.M."/>
            <person name="Shaw N.A."/>
            <person name="Nagashima S."/>
            <person name="Venkiteswaran J."/>
            <person name="Schiff S.L."/>
            <person name="Hanada S."/>
            <person name="Tank M."/>
            <person name="Neufeld J.D."/>
        </authorList>
    </citation>
    <scope>NUCLEOTIDE SEQUENCE [LARGE SCALE GENOMIC DNA]</scope>
    <source>
        <strain evidence="19">L227-S17</strain>
    </source>
</reference>
<dbReference type="InterPro" id="IPR015887">
    <property type="entry name" value="DNA_glyclase_Znf_dom_DNA_BS"/>
</dbReference>
<dbReference type="InterPro" id="IPR015886">
    <property type="entry name" value="H2TH_FPG"/>
</dbReference>
<organism evidence="19 21">
    <name type="scientific">Candidatus Chlorohelix allophototropha</name>
    <dbReference type="NCBI Taxonomy" id="3003348"/>
    <lineage>
        <taxon>Bacteria</taxon>
        <taxon>Bacillati</taxon>
        <taxon>Chloroflexota</taxon>
        <taxon>Chloroflexia</taxon>
        <taxon>Candidatus Chloroheliales</taxon>
        <taxon>Candidatus Chloroheliaceae</taxon>
        <taxon>Candidatus Chlorohelix</taxon>
    </lineage>
</organism>
<dbReference type="EMBL" id="JACATZ010000001">
    <property type="protein sequence ID" value="NWJ46106.1"/>
    <property type="molecule type" value="Genomic_DNA"/>
</dbReference>
<dbReference type="GO" id="GO:0006284">
    <property type="term" value="P:base-excision repair"/>
    <property type="evidence" value="ECO:0007669"/>
    <property type="project" value="InterPro"/>
</dbReference>
<name>A0A8T7M370_9CHLR</name>
<evidence type="ECO:0000256" key="9">
    <source>
        <dbReference type="ARBA" id="ARBA00022833"/>
    </source>
</evidence>
<dbReference type="CDD" id="cd08966">
    <property type="entry name" value="EcFpg-like_N"/>
    <property type="match status" value="1"/>
</dbReference>
<dbReference type="GO" id="GO:0003690">
    <property type="term" value="F:double-stranded DNA binding"/>
    <property type="evidence" value="ECO:0007669"/>
    <property type="project" value="UniProtKB-ARBA"/>
</dbReference>
<comment type="catalytic activity">
    <reaction evidence="1">
        <text>Hydrolysis of DNA containing ring-opened 7-methylguanine residues, releasing 2,6-diamino-4-hydroxy-5-(N-methyl)formamidopyrimidine.</text>
        <dbReference type="EC" id="3.2.2.23"/>
    </reaction>
</comment>
<dbReference type="PANTHER" id="PTHR22993:SF9">
    <property type="entry name" value="FORMAMIDOPYRIMIDINE-DNA GLYCOSYLASE"/>
    <property type="match status" value="1"/>
</dbReference>
<dbReference type="FunFam" id="1.10.8.50:FF:000003">
    <property type="entry name" value="Formamidopyrimidine-DNA glycosylase"/>
    <property type="match status" value="1"/>
</dbReference>
<dbReference type="SMART" id="SM01232">
    <property type="entry name" value="H2TH"/>
    <property type="match status" value="1"/>
</dbReference>
<dbReference type="AlphaFoldDB" id="A0A8T7M370"/>
<dbReference type="NCBIfam" id="TIGR00577">
    <property type="entry name" value="fpg"/>
    <property type="match status" value="1"/>
</dbReference>
<keyword evidence="9" id="KW-0862">Zinc</keyword>
<dbReference type="InterPro" id="IPR000214">
    <property type="entry name" value="Znf_DNA_glyclase/AP_lyase"/>
</dbReference>
<evidence type="ECO:0000259" key="18">
    <source>
        <dbReference type="PROSITE" id="PS51068"/>
    </source>
</evidence>
<keyword evidence="12 19" id="KW-0456">Lyase</keyword>
<dbReference type="Pfam" id="PF01149">
    <property type="entry name" value="Fapy_DNA_glyco"/>
    <property type="match status" value="1"/>
</dbReference>
<proteinExistence type="inferred from homology"/>
<evidence type="ECO:0000256" key="2">
    <source>
        <dbReference type="ARBA" id="ARBA00001947"/>
    </source>
</evidence>
<feature type="domain" description="FPG-type" evidence="17">
    <location>
        <begin position="240"/>
        <end position="274"/>
    </location>
</feature>
<comment type="subunit">
    <text evidence="4">Monomer.</text>
</comment>
<protein>
    <submittedName>
        <fullName evidence="19">Bifunctional DNA-formamidopyrimidine glycosylase/DNA-(Apurinic or apyrimidinic site) lyase</fullName>
        <ecNumber evidence="19">3.2.2.23</ecNumber>
        <ecNumber evidence="19">4.2.99.18</ecNumber>
    </submittedName>
</protein>
<dbReference type="InterPro" id="IPR035937">
    <property type="entry name" value="FPG_N"/>
</dbReference>
<evidence type="ECO:0000313" key="20">
    <source>
        <dbReference type="EMBL" id="WJW65485.1"/>
    </source>
</evidence>
<dbReference type="SUPFAM" id="SSF57716">
    <property type="entry name" value="Glucocorticoid receptor-like (DNA-binding domain)"/>
    <property type="match status" value="1"/>
</dbReference>
<evidence type="ECO:0000256" key="6">
    <source>
        <dbReference type="ARBA" id="ARBA00022763"/>
    </source>
</evidence>
<evidence type="ECO:0000313" key="22">
    <source>
        <dbReference type="Proteomes" id="UP001431572"/>
    </source>
</evidence>
<dbReference type="Pfam" id="PF06831">
    <property type="entry name" value="H2TH"/>
    <property type="match status" value="1"/>
</dbReference>
<evidence type="ECO:0000256" key="5">
    <source>
        <dbReference type="ARBA" id="ARBA00022723"/>
    </source>
</evidence>
<evidence type="ECO:0000313" key="21">
    <source>
        <dbReference type="Proteomes" id="UP000521676"/>
    </source>
</evidence>
<evidence type="ECO:0000256" key="13">
    <source>
        <dbReference type="ARBA" id="ARBA00023268"/>
    </source>
</evidence>
<dbReference type="GO" id="GO:0008270">
    <property type="term" value="F:zinc ion binding"/>
    <property type="evidence" value="ECO:0007669"/>
    <property type="project" value="UniProtKB-KW"/>
</dbReference>
<evidence type="ECO:0000256" key="7">
    <source>
        <dbReference type="ARBA" id="ARBA00022771"/>
    </source>
</evidence>
<evidence type="ECO:0000256" key="10">
    <source>
        <dbReference type="ARBA" id="ARBA00023125"/>
    </source>
</evidence>
<comment type="similarity">
    <text evidence="3">Belongs to the FPG family.</text>
</comment>
<dbReference type="InterPro" id="IPR010979">
    <property type="entry name" value="Ribosomal_uS13-like_H2TH"/>
</dbReference>
<dbReference type="PROSITE" id="PS51068">
    <property type="entry name" value="FPG_CAT"/>
    <property type="match status" value="1"/>
</dbReference>
<dbReference type="InterPro" id="IPR012319">
    <property type="entry name" value="FPG_cat"/>
</dbReference>
<reference evidence="20" key="2">
    <citation type="journal article" date="2024" name="Nature">
        <title>Anoxygenic phototroph of the Chloroflexota uses a type I reaction centre.</title>
        <authorList>
            <person name="Tsuji J.M."/>
            <person name="Shaw N.A."/>
            <person name="Nagashima S."/>
            <person name="Venkiteswaran J.J."/>
            <person name="Schiff S.L."/>
            <person name="Watanabe T."/>
            <person name="Fukui M."/>
            <person name="Hanada S."/>
            <person name="Tank M."/>
            <person name="Neufeld J.D."/>
        </authorList>
    </citation>
    <scope>NUCLEOTIDE SEQUENCE</scope>
    <source>
        <strain evidence="20">L227-S17</strain>
    </source>
</reference>
<dbReference type="Gene3D" id="1.10.8.50">
    <property type="match status" value="1"/>
</dbReference>
<dbReference type="InterPro" id="IPR020629">
    <property type="entry name" value="FPG_Glyclase"/>
</dbReference>
<evidence type="ECO:0000259" key="17">
    <source>
        <dbReference type="PROSITE" id="PS51066"/>
    </source>
</evidence>
<dbReference type="PANTHER" id="PTHR22993">
    <property type="entry name" value="FORMAMIDOPYRIMIDINE-DNA GLYCOSYLASE"/>
    <property type="match status" value="1"/>
</dbReference>
<sequence>MPELPEVETTVRDLQRVLPGKTIRAVTYADWERMVQTHPVTVLSQLIAGEKVIEVSRRAKYVLVALTNSKHLVFHRKMTGNLFFRAGNDLTDRYTRFIIAFEDDTELRFADLRKFGRIYLFTSDEELQQYLAHLGPEPLTDSFTEEVFESLLAKRKGMLKPLLLNQSVLVGLGNIYVNEALWVSRLHPQRRAESLTAEERKRLYHAIREVLAKAVENRGTTLSDYLDGEGQRGRNQDLLFVHEREGKACPNCGQLINYIFVGQRGTYLCFNCQPTPPGVIMRLPNKLRTHRNNHPTP</sequence>
<dbReference type="PROSITE" id="PS01242">
    <property type="entry name" value="ZF_FPG_1"/>
    <property type="match status" value="1"/>
</dbReference>
<dbReference type="SUPFAM" id="SSF81624">
    <property type="entry name" value="N-terminal domain of MutM-like DNA repair proteins"/>
    <property type="match status" value="1"/>
</dbReference>